<sequence>MPLPTEGLDGWWRCLALNGDGTPAWLAIMPATAEHGDGVLVELPEPQASEALDPHVMCVARYADGQVAELVVSPDVAPKAPPLWFADLPDPTATPPTATVIAFTGYDVPAGTLVDRLRLRELGATSDEQLGALRWYPNTGEVDQIYVSPTWRRRTIATAMLVAAGTLSVARHGSRLWADGQRTAMGERLRNAETWAHRAADLTHIHPPMTPFDER</sequence>
<dbReference type="EMBL" id="SDPQ02000003">
    <property type="protein sequence ID" value="KAA1395446.1"/>
    <property type="molecule type" value="Genomic_DNA"/>
</dbReference>
<protein>
    <submittedName>
        <fullName evidence="1">Uncharacterized protein</fullName>
    </submittedName>
</protein>
<proteinExistence type="predicted"/>
<name>A0A5M4FAM9_9ACTN</name>
<dbReference type="SUPFAM" id="SSF55729">
    <property type="entry name" value="Acyl-CoA N-acyltransferases (Nat)"/>
    <property type="match status" value="1"/>
</dbReference>
<reference evidence="1" key="1">
    <citation type="submission" date="2019-09" db="EMBL/GenBank/DDBJ databases">
        <authorList>
            <person name="Li J."/>
        </authorList>
    </citation>
    <scope>NUCLEOTIDE SEQUENCE [LARGE SCALE GENOMIC DNA]</scope>
    <source>
        <strain evidence="1">JCM 14732</strain>
    </source>
</reference>
<gene>
    <name evidence="1" type="ORF">ESP70_014915</name>
</gene>
<dbReference type="Gene3D" id="3.40.630.30">
    <property type="match status" value="1"/>
</dbReference>
<dbReference type="OrthoDB" id="3744527at2"/>
<dbReference type="InterPro" id="IPR016181">
    <property type="entry name" value="Acyl_CoA_acyltransferase"/>
</dbReference>
<dbReference type="Proteomes" id="UP000380867">
    <property type="component" value="Unassembled WGS sequence"/>
</dbReference>
<keyword evidence="2" id="KW-1185">Reference proteome</keyword>
<accession>A0A5M4FAM9</accession>
<evidence type="ECO:0000313" key="1">
    <source>
        <dbReference type="EMBL" id="KAA1395446.1"/>
    </source>
</evidence>
<dbReference type="RefSeq" id="WP_149690111.1">
    <property type="nucleotide sequence ID" value="NZ_SDPQ02000003.1"/>
</dbReference>
<evidence type="ECO:0000313" key="2">
    <source>
        <dbReference type="Proteomes" id="UP000380867"/>
    </source>
</evidence>
<dbReference type="AlphaFoldDB" id="A0A5M4FAM9"/>
<organism evidence="1 2">
    <name type="scientific">Aeromicrobium ginsengisoli</name>
    <dbReference type="NCBI Taxonomy" id="363867"/>
    <lineage>
        <taxon>Bacteria</taxon>
        <taxon>Bacillati</taxon>
        <taxon>Actinomycetota</taxon>
        <taxon>Actinomycetes</taxon>
        <taxon>Propionibacteriales</taxon>
        <taxon>Nocardioidaceae</taxon>
        <taxon>Aeromicrobium</taxon>
    </lineage>
</organism>
<comment type="caution">
    <text evidence="1">The sequence shown here is derived from an EMBL/GenBank/DDBJ whole genome shotgun (WGS) entry which is preliminary data.</text>
</comment>